<dbReference type="RefSeq" id="WP_340290728.1">
    <property type="nucleotide sequence ID" value="NZ_JBBJUP010000010.1"/>
</dbReference>
<sequence>MIRRDADERSVRTLHRTVGRLEGELVGRPTGKDLDRLRDGQGAQARRVDAHDRAIRELTEQVGELATALREVRSRARADAGAATARITELTGTVTGQARRIERLHRELHRVEDALRAAAGVPLADLAPTGDDDDLAAAVRRGRRCARDRLDDVQRAGHEDAVAAPQRWERAHGEIVRAVVAASRAVAEAPPGRADAGAVARFREARDRLVVTRGQQGAVRSAAEASRAVLDADAERELLDAPVVAAGRRARDELTRTWRARLDTAVGAGHRLPPWFVAVLGSGPPPDAGPWYDAATALLVHRTVFGIGDPVAALGDGPGDGSDEEYAAEHAALARRLEPFGLP</sequence>
<organism evidence="1 2">
    <name type="scientific">Pseudonocardia spirodelae</name>
    <dbReference type="NCBI Taxonomy" id="3133431"/>
    <lineage>
        <taxon>Bacteria</taxon>
        <taxon>Bacillati</taxon>
        <taxon>Actinomycetota</taxon>
        <taxon>Actinomycetes</taxon>
        <taxon>Pseudonocardiales</taxon>
        <taxon>Pseudonocardiaceae</taxon>
        <taxon>Pseudonocardia</taxon>
    </lineage>
</organism>
<accession>A0ABU8T7T4</accession>
<evidence type="ECO:0000313" key="1">
    <source>
        <dbReference type="EMBL" id="MEJ8280021.1"/>
    </source>
</evidence>
<dbReference type="Proteomes" id="UP001364211">
    <property type="component" value="Unassembled WGS sequence"/>
</dbReference>
<name>A0ABU8T7T4_9PSEU</name>
<keyword evidence="2" id="KW-1185">Reference proteome</keyword>
<gene>
    <name evidence="1" type="ORF">WJX68_13835</name>
</gene>
<proteinExistence type="predicted"/>
<dbReference type="EMBL" id="JBBJUP010000010">
    <property type="protein sequence ID" value="MEJ8280021.1"/>
    <property type="molecule type" value="Genomic_DNA"/>
</dbReference>
<comment type="caution">
    <text evidence="1">The sequence shown here is derived from an EMBL/GenBank/DDBJ whole genome shotgun (WGS) entry which is preliminary data.</text>
</comment>
<reference evidence="1 2" key="1">
    <citation type="submission" date="2024-03" db="EMBL/GenBank/DDBJ databases">
        <title>Draft genome sequence of Pseudonocardia sp. DW16-2.</title>
        <authorList>
            <person name="Duangmal K."/>
        </authorList>
    </citation>
    <scope>NUCLEOTIDE SEQUENCE [LARGE SCALE GENOMIC DNA]</scope>
    <source>
        <strain evidence="1 2">DW16-2</strain>
    </source>
</reference>
<evidence type="ECO:0000313" key="2">
    <source>
        <dbReference type="Proteomes" id="UP001364211"/>
    </source>
</evidence>
<protein>
    <submittedName>
        <fullName evidence="1">Uncharacterized protein</fullName>
    </submittedName>
</protein>